<reference evidence="10 11" key="2">
    <citation type="journal article" date="2005" name="Science">
        <title>The genome of the basidiomycetous yeast and human pathogen Cryptococcus neoformans.</title>
        <authorList>
            <person name="Loftus B.J."/>
            <person name="Fung E."/>
            <person name="Roncaglia P."/>
            <person name="Rowley D."/>
            <person name="Amedeo P."/>
            <person name="Bruno D."/>
            <person name="Vamathevan J."/>
            <person name="Miranda M."/>
            <person name="Anderson I.J."/>
            <person name="Fraser J.A."/>
            <person name="Allen J.E."/>
            <person name="Bosdet I.E."/>
            <person name="Brent M.R."/>
            <person name="Chiu R."/>
            <person name="Doering T.L."/>
            <person name="Donlin M.J."/>
            <person name="D'Souza C.A."/>
            <person name="Fox D.S."/>
            <person name="Grinberg V."/>
            <person name="Fu J."/>
            <person name="Fukushima M."/>
            <person name="Haas B.J."/>
            <person name="Huang J.C."/>
            <person name="Janbon G."/>
            <person name="Jones S.J."/>
            <person name="Koo H.L."/>
            <person name="Krzywinski M.I."/>
            <person name="Kwon-Chung J.K."/>
            <person name="Lengeler K.B."/>
            <person name="Maiti R."/>
            <person name="Marra M.A."/>
            <person name="Marra R.E."/>
            <person name="Mathewson C.A."/>
            <person name="Mitchell T.G."/>
            <person name="Pertea M."/>
            <person name="Riggs F.R."/>
            <person name="Salzberg S.L."/>
            <person name="Schein J.E."/>
            <person name="Shvartsbeyn A."/>
            <person name="Shin H."/>
            <person name="Shumway M."/>
            <person name="Specht C.A."/>
            <person name="Suh B.B."/>
            <person name="Tenney A."/>
            <person name="Utterback T.R."/>
            <person name="Wickes B.L."/>
            <person name="Wortman J.R."/>
            <person name="Wye N.H."/>
            <person name="Kronstad J.W."/>
            <person name="Lodge J.K."/>
            <person name="Heitman J."/>
            <person name="Davis R.W."/>
            <person name="Fraser C.M."/>
            <person name="Hyman R.W."/>
        </authorList>
    </citation>
    <scope>NUCLEOTIDE SEQUENCE [LARGE SCALE GENOMIC DNA]</scope>
    <source>
        <strain evidence="10">JEC21</strain>
        <strain evidence="11">JEC21 / ATCC MYA-565</strain>
    </source>
</reference>
<keyword evidence="5" id="KW-0464">Manganese</keyword>
<dbReference type="GO" id="GO:0046872">
    <property type="term" value="F:metal ion binding"/>
    <property type="evidence" value="ECO:0007669"/>
    <property type="project" value="UniProtKB-KW"/>
</dbReference>
<proteinExistence type="inferred from homology"/>
<dbReference type="SUPFAM" id="SSF110581">
    <property type="entry name" value="Indigoidine synthase A-like"/>
    <property type="match status" value="1"/>
</dbReference>
<sequence>MLLKSAIRCRTPSRLAYGFSVSRHLSNVATAKKLWGDSLVFSEEVEAALHARSPIVALESTIITHGMPHPVNLETAQSVESIIRASSAVPATIAIINGKIHVGLSSRQLEGIADVSTGLGKGSVKVSRRDLAPTLALRRTGGTTVAGTMYIANSVGIHVFVTGGIGGVHRGAENSMDISADLIELGRTPMAVVCAGAKSILDIPRTLEVLETQGVCVATYGGNSEFPAFYHPSSGCESPWSVPDIKSAANLVYASLNLPTPLSALLAVPIPSEHADAGLTVQKAVEQAARESVEQGIDKRGKEVTPWLLKRVGELTRGTALGLNIKLYENNARIGSQVAVQVSKLFREQKDASSALYIPVSSSESFPKPELKNESPKLALPNTSTQSSLPSPSTLVFGSAAVDLTSTSTHSLAPRTTTPGEVFVSPGGVGRNIAEAAQNLLPPNSVQLVSAYGSVSGSSESDTTEPDAFGKLLLFELAGANMRADGLVGKEGRNTAVCSLTLEKDGDLVAGVADMGIVETLTEEFVARKIDEEKPEMVVFDLNLLEGVVKAILTACQTLNVPTFCDPTSTPKLPRLIPALNILLPSSPSFPRPLTHLTPNLLELDLLHSLLSSSASDDTSSITWEFINSLGLDGDWRAKVERFTNVNGREWINVNGVVQKMVSCLPYVASFWVKAGQRGLLHLRMTSVPPQPSPDTLVHPLAGQHHGKYLAFTHYTPPVIKPEEIISTTGAGDTLAGGLVAGLVGGKGEPEEIWVRRALDRVGRSLRNRRAVG</sequence>
<dbReference type="InterPro" id="IPR002173">
    <property type="entry name" value="Carboh/pur_kinase_PfkB_CS"/>
</dbReference>
<accession>Q5KCW2</accession>
<dbReference type="OrthoDB" id="198885at2759"/>
<dbReference type="EMBL" id="AE017348">
    <property type="protein sequence ID" value="AAW45111.2"/>
    <property type="molecule type" value="Genomic_DNA"/>
</dbReference>
<dbReference type="AlphaFoldDB" id="Q5KCW2"/>
<evidence type="ECO:0000256" key="5">
    <source>
        <dbReference type="ARBA" id="ARBA00023211"/>
    </source>
</evidence>
<dbReference type="GO" id="GO:0004730">
    <property type="term" value="F:pseudouridylate synthase activity"/>
    <property type="evidence" value="ECO:0000318"/>
    <property type="project" value="GO_Central"/>
</dbReference>
<keyword evidence="7" id="KW-0326">Glycosidase</keyword>
<dbReference type="KEGG" id="cne:CNH02430"/>
<evidence type="ECO:0000256" key="6">
    <source>
        <dbReference type="ARBA" id="ARBA00023239"/>
    </source>
</evidence>
<keyword evidence="3" id="KW-0418">Kinase</keyword>
<reference evidence="10" key="3">
    <citation type="submission" date="2015-11" db="EMBL/GenBank/DDBJ databases">
        <authorList>
            <person name="Janbon G."/>
            <person name="Paulet D."/>
            <person name="Chon C.C."/>
            <person name="Mornico D."/>
        </authorList>
    </citation>
    <scope>NUCLEOTIDE SEQUENCE</scope>
    <source>
        <strain evidence="10">JEC21</strain>
    </source>
</reference>
<protein>
    <recommendedName>
        <fullName evidence="9">Carbohydrate kinase PfkB domain-containing protein</fullName>
    </recommendedName>
</protein>
<keyword evidence="4" id="KW-0378">Hydrolase</keyword>
<dbReference type="STRING" id="214684.Q5KCW2"/>
<keyword evidence="1" id="KW-0808">Transferase</keyword>
<dbReference type="HOGENOM" id="CLU_012201_3_2_1"/>
<evidence type="ECO:0000256" key="2">
    <source>
        <dbReference type="ARBA" id="ARBA00022723"/>
    </source>
</evidence>
<dbReference type="GeneID" id="3259110"/>
<dbReference type="Pfam" id="PF00294">
    <property type="entry name" value="PfkB"/>
    <property type="match status" value="1"/>
</dbReference>
<feature type="compositionally biased region" description="Low complexity" evidence="8">
    <location>
        <begin position="380"/>
        <end position="392"/>
    </location>
</feature>
<organism evidence="10 11">
    <name type="scientific">Cryptococcus deneoformans (strain JEC21 / ATCC MYA-565)</name>
    <name type="common">Cryptococcus neoformans var. neoformans serotype D</name>
    <dbReference type="NCBI Taxonomy" id="214684"/>
    <lineage>
        <taxon>Eukaryota</taxon>
        <taxon>Fungi</taxon>
        <taxon>Dikarya</taxon>
        <taxon>Basidiomycota</taxon>
        <taxon>Agaricomycotina</taxon>
        <taxon>Tremellomycetes</taxon>
        <taxon>Tremellales</taxon>
        <taxon>Cryptococcaceae</taxon>
        <taxon>Cryptococcus</taxon>
        <taxon>Cryptococcus neoformans species complex</taxon>
    </lineage>
</organism>
<evidence type="ECO:0000256" key="1">
    <source>
        <dbReference type="ARBA" id="ARBA00022679"/>
    </source>
</evidence>
<evidence type="ECO:0000313" key="11">
    <source>
        <dbReference type="Proteomes" id="UP000002149"/>
    </source>
</evidence>
<accession>Q55IT9</accession>
<evidence type="ECO:0000259" key="9">
    <source>
        <dbReference type="Pfam" id="PF00294"/>
    </source>
</evidence>
<dbReference type="PANTHER" id="PTHR42909:SF1">
    <property type="entry name" value="CARBOHYDRATE KINASE PFKB DOMAIN-CONTAINING PROTEIN"/>
    <property type="match status" value="1"/>
</dbReference>
<dbReference type="RefSeq" id="XP_024513371.1">
    <property type="nucleotide sequence ID" value="XM_024657699.1"/>
</dbReference>
<keyword evidence="11" id="KW-1185">Reference proteome</keyword>
<dbReference type="GO" id="GO:0016798">
    <property type="term" value="F:hydrolase activity, acting on glycosyl bonds"/>
    <property type="evidence" value="ECO:0007669"/>
    <property type="project" value="UniProtKB-KW"/>
</dbReference>
<dbReference type="CDD" id="cd01941">
    <property type="entry name" value="YeiC_kinase_like"/>
    <property type="match status" value="1"/>
</dbReference>
<evidence type="ECO:0000256" key="8">
    <source>
        <dbReference type="SAM" id="MobiDB-lite"/>
    </source>
</evidence>
<gene>
    <name evidence="10" type="ordered locus">CNH02430</name>
</gene>
<dbReference type="Gene3D" id="3.40.1790.10">
    <property type="entry name" value="Indigoidine synthase domain"/>
    <property type="match status" value="1"/>
</dbReference>
<dbReference type="HAMAP" id="MF_01876">
    <property type="entry name" value="PsiMP_glycosidase"/>
    <property type="match status" value="1"/>
</dbReference>
<keyword evidence="2" id="KW-0479">Metal-binding</keyword>
<evidence type="ECO:0000256" key="3">
    <source>
        <dbReference type="ARBA" id="ARBA00022777"/>
    </source>
</evidence>
<dbReference type="RefSeq" id="XP_024514599.1">
    <property type="nucleotide sequence ID" value="XM_024658682.1"/>
</dbReference>
<dbReference type="VEuPathDB" id="FungiDB:CNH02430"/>
<evidence type="ECO:0000256" key="7">
    <source>
        <dbReference type="ARBA" id="ARBA00023295"/>
    </source>
</evidence>
<dbReference type="Pfam" id="PF04227">
    <property type="entry name" value="Indigoidine_A"/>
    <property type="match status" value="1"/>
</dbReference>
<dbReference type="PROSITE" id="PS00584">
    <property type="entry name" value="PFKB_KINASES_2"/>
    <property type="match status" value="1"/>
</dbReference>
<dbReference type="PANTHER" id="PTHR42909">
    <property type="entry name" value="ZGC:136858"/>
    <property type="match status" value="1"/>
</dbReference>
<dbReference type="InterPro" id="IPR011611">
    <property type="entry name" value="PfkB_dom"/>
</dbReference>
<evidence type="ECO:0000313" key="10">
    <source>
        <dbReference type="EMBL" id="AAW45111.2"/>
    </source>
</evidence>
<dbReference type="Proteomes" id="UP000002149">
    <property type="component" value="Chromosome 8"/>
</dbReference>
<dbReference type="eggNOG" id="KOG3009">
    <property type="taxonomic scope" value="Eukaryota"/>
</dbReference>
<dbReference type="EMBL" id="AE017348">
    <property type="protein sequence ID" value="ALO69516.1"/>
    <property type="molecule type" value="Genomic_DNA"/>
</dbReference>
<feature type="region of interest" description="Disordered" evidence="8">
    <location>
        <begin position="362"/>
        <end position="392"/>
    </location>
</feature>
<evidence type="ECO:0000256" key="4">
    <source>
        <dbReference type="ARBA" id="ARBA00022801"/>
    </source>
</evidence>
<name>Q5KCW2_CRYD1</name>
<dbReference type="PaxDb" id="214684-Q5KCW2"/>
<feature type="domain" description="Carbohydrate kinase PfkB" evidence="9">
    <location>
        <begin position="395"/>
        <end position="586"/>
    </location>
</feature>
<dbReference type="InterPro" id="IPR007342">
    <property type="entry name" value="PsuG"/>
</dbReference>
<keyword evidence="6" id="KW-0456">Lyase</keyword>
<dbReference type="SUPFAM" id="SSF53613">
    <property type="entry name" value="Ribokinase-like"/>
    <property type="match status" value="1"/>
</dbReference>
<dbReference type="InterPro" id="IPR022830">
    <property type="entry name" value="Indigdn_synthA-like"/>
</dbReference>
<dbReference type="GO" id="GO:0005737">
    <property type="term" value="C:cytoplasm"/>
    <property type="evidence" value="ECO:0000318"/>
    <property type="project" value="GO_Central"/>
</dbReference>
<dbReference type="GO" id="GO:0016301">
    <property type="term" value="F:kinase activity"/>
    <property type="evidence" value="ECO:0007669"/>
    <property type="project" value="UniProtKB-KW"/>
</dbReference>
<dbReference type="Gene3D" id="3.40.1190.20">
    <property type="match status" value="1"/>
</dbReference>
<dbReference type="InterPro" id="IPR029056">
    <property type="entry name" value="Ribokinase-like"/>
</dbReference>
<reference evidence="10" key="1">
    <citation type="submission" date="2004-05" db="EMBL/GenBank/DDBJ databases">
        <authorList>
            <person name="Loftus B."/>
            <person name="Amedeo P."/>
            <person name="Roncaglia P."/>
            <person name="Vamathevan J."/>
            <person name="Utterback T."/>
            <person name="Van Aken S."/>
            <person name="Fraser C."/>
        </authorList>
    </citation>
    <scope>NUCLEOTIDE SEQUENCE</scope>
    <source>
        <strain evidence="10">JEC21</strain>
    </source>
</reference>